<evidence type="ECO:0000256" key="1">
    <source>
        <dbReference type="SAM" id="MobiDB-lite"/>
    </source>
</evidence>
<dbReference type="Proteomes" id="UP000078454">
    <property type="component" value="Unassembled WGS sequence"/>
</dbReference>
<name>A0A198A5D4_9BACL</name>
<protein>
    <recommendedName>
        <fullName evidence="5">Dockerin type 1</fullName>
    </recommendedName>
</protein>
<accession>A0A198A5D4</accession>
<evidence type="ECO:0000256" key="2">
    <source>
        <dbReference type="SAM" id="SignalP"/>
    </source>
</evidence>
<feature type="region of interest" description="Disordered" evidence="1">
    <location>
        <begin position="597"/>
        <end position="633"/>
    </location>
</feature>
<gene>
    <name evidence="3" type="ORF">A8708_07425</name>
</gene>
<feature type="compositionally biased region" description="Gly residues" evidence="1">
    <location>
        <begin position="602"/>
        <end position="626"/>
    </location>
</feature>
<comment type="caution">
    <text evidence="3">The sequence shown here is derived from an EMBL/GenBank/DDBJ whole genome shotgun (WGS) entry which is preliminary data.</text>
</comment>
<evidence type="ECO:0000313" key="4">
    <source>
        <dbReference type="Proteomes" id="UP000078454"/>
    </source>
</evidence>
<proteinExistence type="predicted"/>
<feature type="region of interest" description="Disordered" evidence="1">
    <location>
        <begin position="353"/>
        <end position="421"/>
    </location>
</feature>
<dbReference type="OrthoDB" id="9812829at2"/>
<dbReference type="RefSeq" id="WP_068666808.1">
    <property type="nucleotide sequence ID" value="NZ_LYPB01000074.1"/>
</dbReference>
<feature type="chain" id="PRO_5039404930" description="Dockerin type 1" evidence="2">
    <location>
        <begin position="22"/>
        <end position="633"/>
    </location>
</feature>
<dbReference type="PROSITE" id="PS51257">
    <property type="entry name" value="PROKAR_LIPOPROTEIN"/>
    <property type="match status" value="1"/>
</dbReference>
<sequence length="633" mass="62236">MKKPLKMKGAGALLLCTVVLAACNETTDIASTSTETTPAVATTAATTGATASTAASGKAVTTDIIQKVEYAADDAYTEWASANPTKIALTGAGATIEGKGAEAKDGKIAITAPGTYVLSGKLTDGQIMVSVKDKGVVRLVLNGVDISNSRSSAIFVEEAGKAIISLQEGTENIVSDGTKYVYPDAATDEPNSAIFSKDDLTINGSGKLVVKGNYNNGITSKDKLKITGGTLEVKAIDDGVMGRDLVAVQAGTLTVDAGGHGIKTTNDKEGKEGYISLAGGTFTIQSGEDALHSSGGLDVSGGDLHINAGDDGIHAEVSLAIAGGTIDITQSNEGIEAPAVLISGGTTNVVSTDDGVNISSGNAESAEGGGVPPGAATGGAGQAGAGAGAAGTGSGNQAGAAPAGRGSGGGSRAPGASGANSSNMLTITGGFLSVDSKGDGLDSNGSITMSGGTVVVNGPIENNNGSLDYDGTFVMTGGFLVAAGSSGMVQATSDKSTQAGVLMTYTKTQQAGALVHLEDSAGNSIITFAPAKNYQSVFISSPNLKQDTSYTLSSGGTSTGRAAKGLFEGGTYQGGTKVVDFKTATMITWLNETGVTTARSGMMGGPGGGGPGGQGGGGMPPQGGGQRPQRAAQ</sequence>
<reference evidence="3 4" key="1">
    <citation type="submission" date="2016-05" db="EMBL/GenBank/DDBJ databases">
        <title>Paenibacillus sp. 1ZS3-15 nov., isolated from the rhizosphere soil.</title>
        <authorList>
            <person name="Zhang X.X."/>
            <person name="Zhang J."/>
        </authorList>
    </citation>
    <scope>NUCLEOTIDE SEQUENCE [LARGE SCALE GENOMIC DNA]</scope>
    <source>
        <strain evidence="3 4">1ZS3-15</strain>
    </source>
</reference>
<feature type="signal peptide" evidence="2">
    <location>
        <begin position="1"/>
        <end position="21"/>
    </location>
</feature>
<dbReference type="Pfam" id="PF14262">
    <property type="entry name" value="Cthe_2159"/>
    <property type="match status" value="1"/>
</dbReference>
<organism evidence="3 4">
    <name type="scientific">Paenibacillus oryzisoli</name>
    <dbReference type="NCBI Taxonomy" id="1850517"/>
    <lineage>
        <taxon>Bacteria</taxon>
        <taxon>Bacillati</taxon>
        <taxon>Bacillota</taxon>
        <taxon>Bacilli</taxon>
        <taxon>Bacillales</taxon>
        <taxon>Paenibacillaceae</taxon>
        <taxon>Paenibacillus</taxon>
    </lineage>
</organism>
<evidence type="ECO:0008006" key="5">
    <source>
        <dbReference type="Google" id="ProtNLM"/>
    </source>
</evidence>
<keyword evidence="2" id="KW-0732">Signal</keyword>
<dbReference type="STRING" id="1850517.A8708_07425"/>
<dbReference type="AlphaFoldDB" id="A0A198A5D4"/>
<keyword evidence="4" id="KW-1185">Reference proteome</keyword>
<dbReference type="InterPro" id="IPR025584">
    <property type="entry name" value="Cthe_2159"/>
</dbReference>
<dbReference type="EMBL" id="LYPB01000074">
    <property type="protein sequence ID" value="OAS16689.1"/>
    <property type="molecule type" value="Genomic_DNA"/>
</dbReference>
<evidence type="ECO:0000313" key="3">
    <source>
        <dbReference type="EMBL" id="OAS16689.1"/>
    </source>
</evidence>
<feature type="compositionally biased region" description="Gly residues" evidence="1">
    <location>
        <begin position="367"/>
        <end position="396"/>
    </location>
</feature>